<gene>
    <name evidence="2" type="ORF">G7087_14055</name>
</gene>
<name>A0ABX0I0Y6_9BURK</name>
<proteinExistence type="predicted"/>
<evidence type="ECO:0000259" key="1">
    <source>
        <dbReference type="Pfam" id="PF09623"/>
    </source>
</evidence>
<feature type="domain" description="CRISPR system ring nuclease SSO2081-like" evidence="1">
    <location>
        <begin position="24"/>
        <end position="236"/>
    </location>
</feature>
<evidence type="ECO:0000313" key="3">
    <source>
        <dbReference type="Proteomes" id="UP000802098"/>
    </source>
</evidence>
<accession>A0ABX0I0Y6</accession>
<keyword evidence="3" id="KW-1185">Reference proteome</keyword>
<sequence>MSQPDPSRPESYPRRALVCMVGLSPQVVTETLYALATAPTPFVPTELHVVATAAGAQRVHEHLLEGGQLRALAAAHLGGNGPEFDPARHLHVVARDGVPLADVESAEDNTAVADAILGVVRPLALDPACAIHASLAGGRKSMGFYLGYVMSLLGRAQDRLSHVLVNSPFESHPGFFFPPAEPARLRLPDGREVDTAAARVSLAPVAFVRMSDGLPERLLHEPVGFDALVQRAQRSLGSVRLDVLPAARRVRVAGIGEALLEPSLMAWYVFFALRRQQALRESAALVAPGAVLLRKDVAASVGMLQPLMDQACRRVGVERQSVALQPADLRPRLSVIRKALVRAFGPELGTRLAIAGPADRGARDGQYGLLGIEPGQIHVA</sequence>
<reference evidence="2 3" key="1">
    <citation type="submission" date="2020-03" db="EMBL/GenBank/DDBJ databases">
        <title>Rubrivivax benzoatilyticus JA2 (sequenced after 10 years sub-culturing).</title>
        <authorList>
            <person name="Gupta D."/>
            <person name="Chintalapati S."/>
            <person name="Chintalapati V.R."/>
        </authorList>
    </citation>
    <scope>NUCLEOTIDE SEQUENCE [LARGE SCALE GENOMIC DNA]</scope>
    <source>
        <strain evidence="2 3">JA2-Mal</strain>
    </source>
</reference>
<evidence type="ECO:0000313" key="2">
    <source>
        <dbReference type="EMBL" id="NHK99506.1"/>
    </source>
</evidence>
<dbReference type="InterPro" id="IPR019092">
    <property type="entry name" value="SSO2081-like_dom"/>
</dbReference>
<dbReference type="EMBL" id="JAAOCD010000006">
    <property type="protein sequence ID" value="NHK99506.1"/>
    <property type="molecule type" value="Genomic_DNA"/>
</dbReference>
<dbReference type="InterPro" id="IPR013413">
    <property type="entry name" value="CRISPR-assoc_prot_NE0113"/>
</dbReference>
<dbReference type="Pfam" id="PF09623">
    <property type="entry name" value="Cas_NE0113"/>
    <property type="match status" value="1"/>
</dbReference>
<protein>
    <submittedName>
        <fullName evidence="2">TIGR02584 family CRISPR-associated protein</fullName>
    </submittedName>
</protein>
<dbReference type="Proteomes" id="UP000802098">
    <property type="component" value="Unassembled WGS sequence"/>
</dbReference>
<dbReference type="RefSeq" id="WP_009855607.1">
    <property type="nucleotide sequence ID" value="NZ_JAAOCD010000006.1"/>
</dbReference>
<dbReference type="CDD" id="cd09741">
    <property type="entry name" value="Csx1_III-U"/>
    <property type="match status" value="1"/>
</dbReference>
<comment type="caution">
    <text evidence="2">The sequence shown here is derived from an EMBL/GenBank/DDBJ whole genome shotgun (WGS) entry which is preliminary data.</text>
</comment>
<dbReference type="NCBIfam" id="TIGR02584">
    <property type="entry name" value="cas_NE0113"/>
    <property type="match status" value="1"/>
</dbReference>
<organism evidence="2 3">
    <name type="scientific">Rubrivivax benzoatilyticus</name>
    <dbReference type="NCBI Taxonomy" id="316997"/>
    <lineage>
        <taxon>Bacteria</taxon>
        <taxon>Pseudomonadati</taxon>
        <taxon>Pseudomonadota</taxon>
        <taxon>Betaproteobacteria</taxon>
        <taxon>Burkholderiales</taxon>
        <taxon>Sphaerotilaceae</taxon>
        <taxon>Rubrivivax</taxon>
    </lineage>
</organism>